<evidence type="ECO:0000256" key="1">
    <source>
        <dbReference type="ARBA" id="ARBA00004370"/>
    </source>
</evidence>
<evidence type="ECO:0000256" key="2">
    <source>
        <dbReference type="ARBA" id="ARBA00009074"/>
    </source>
</evidence>
<sequence>MRLKRVRELTSKLLGNICDKDAGLLRGHEEDCKHDEDMQSFDTNLKARTTELISSLASSGAISTEYLKDVVNYVTVWNQTTVDSILQLEKDIRAEGKKGVKGKQSKKSKRKNSRFQTVVDKYEDSSQEMLDLLSELDKFVKSACNSHSSIETVVQEYFDKQENPNDSGTSSTTHDHCKRISEKLKNIKAAAHNSLAETLLQKFEALITMHQQLLENLTVQKEKLGKKQQTAHAWRKATNMLFISSVAAMLLWSVAAAAVLASPTTVALAAAIAASTGALMEGQHWIVSWLKEWENDLKKEENQVDEMHENTRLAFTELNNINKAVNEIDVLLGQPDSAIAEEQINVTMKDIQKKLEPFMTKIEGLKGDVDKCRIELMNTRDAVVSAGSALMSILEPV</sequence>
<dbReference type="InterPro" id="IPR007749">
    <property type="entry name" value="DUF677"/>
</dbReference>
<comment type="subcellular location">
    <subcellularLocation>
        <location evidence="1">Membrane</location>
    </subcellularLocation>
</comment>
<comment type="caution">
    <text evidence="7">The sequence shown here is derived from an EMBL/GenBank/DDBJ whole genome shotgun (WGS) entry which is preliminary data.</text>
</comment>
<dbReference type="EMBL" id="PJQY01000024">
    <property type="protein sequence ID" value="PQQ20907.1"/>
    <property type="molecule type" value="Genomic_DNA"/>
</dbReference>
<keyword evidence="5 6" id="KW-0472">Membrane</keyword>
<dbReference type="Proteomes" id="UP000250321">
    <property type="component" value="Unassembled WGS sequence"/>
</dbReference>
<dbReference type="AlphaFoldDB" id="A0A314ZRS8"/>
<dbReference type="PANTHER" id="PTHR31113:SF3">
    <property type="entry name" value="UPF0496 PROTEIN 1"/>
    <property type="match status" value="1"/>
</dbReference>
<evidence type="ECO:0000313" key="8">
    <source>
        <dbReference type="Proteomes" id="UP000250321"/>
    </source>
</evidence>
<gene>
    <name evidence="7" type="ORF">Pyn_22231</name>
</gene>
<dbReference type="GO" id="GO:0016020">
    <property type="term" value="C:membrane"/>
    <property type="evidence" value="ECO:0007669"/>
    <property type="project" value="UniProtKB-SubCell"/>
</dbReference>
<feature type="transmembrane region" description="Helical" evidence="6">
    <location>
        <begin position="240"/>
        <end position="261"/>
    </location>
</feature>
<dbReference type="Pfam" id="PF05055">
    <property type="entry name" value="DUF677"/>
    <property type="match status" value="1"/>
</dbReference>
<comment type="similarity">
    <text evidence="2">Belongs to the UPF0496 family.</text>
</comment>
<name>A0A314ZRS8_PRUYE</name>
<accession>A0A314ZRS8</accession>
<keyword evidence="4 6" id="KW-1133">Transmembrane helix</keyword>
<organism evidence="7 8">
    <name type="scientific">Prunus yedoensis var. nudiflora</name>
    <dbReference type="NCBI Taxonomy" id="2094558"/>
    <lineage>
        <taxon>Eukaryota</taxon>
        <taxon>Viridiplantae</taxon>
        <taxon>Streptophyta</taxon>
        <taxon>Embryophyta</taxon>
        <taxon>Tracheophyta</taxon>
        <taxon>Spermatophyta</taxon>
        <taxon>Magnoliopsida</taxon>
        <taxon>eudicotyledons</taxon>
        <taxon>Gunneridae</taxon>
        <taxon>Pentapetalae</taxon>
        <taxon>rosids</taxon>
        <taxon>fabids</taxon>
        <taxon>Rosales</taxon>
        <taxon>Rosaceae</taxon>
        <taxon>Amygdaloideae</taxon>
        <taxon>Amygdaleae</taxon>
        <taxon>Prunus</taxon>
    </lineage>
</organism>
<evidence type="ECO:0000313" key="7">
    <source>
        <dbReference type="EMBL" id="PQQ20907.1"/>
    </source>
</evidence>
<proteinExistence type="inferred from homology"/>
<evidence type="ECO:0000256" key="6">
    <source>
        <dbReference type="SAM" id="Phobius"/>
    </source>
</evidence>
<dbReference type="STRING" id="2094558.A0A314ZRS8"/>
<protein>
    <submittedName>
        <fullName evidence="7">UPF0496 protein</fullName>
    </submittedName>
</protein>
<evidence type="ECO:0000256" key="3">
    <source>
        <dbReference type="ARBA" id="ARBA00022692"/>
    </source>
</evidence>
<reference evidence="7 8" key="1">
    <citation type="submission" date="2018-02" db="EMBL/GenBank/DDBJ databases">
        <title>Draft genome of wild Prunus yedoensis var. nudiflora.</title>
        <authorList>
            <person name="Baek S."/>
            <person name="Kim J.-H."/>
            <person name="Choi K."/>
            <person name="Kim G.-B."/>
            <person name="Cho A."/>
            <person name="Jang H."/>
            <person name="Shin C.-H."/>
            <person name="Yu H.-J."/>
            <person name="Mun J.-H."/>
        </authorList>
    </citation>
    <scope>NUCLEOTIDE SEQUENCE [LARGE SCALE GENOMIC DNA]</scope>
    <source>
        <strain evidence="8">cv. Jeju island</strain>
        <tissue evidence="7">Leaf</tissue>
    </source>
</reference>
<evidence type="ECO:0000256" key="4">
    <source>
        <dbReference type="ARBA" id="ARBA00022989"/>
    </source>
</evidence>
<dbReference type="PANTHER" id="PTHR31113">
    <property type="entry name" value="UPF0496 PROTEIN 3-RELATED"/>
    <property type="match status" value="1"/>
</dbReference>
<keyword evidence="3 6" id="KW-0812">Transmembrane</keyword>
<evidence type="ECO:0000256" key="5">
    <source>
        <dbReference type="ARBA" id="ARBA00023136"/>
    </source>
</evidence>
<keyword evidence="8" id="KW-1185">Reference proteome</keyword>